<feature type="transmembrane region" description="Helical" evidence="7">
    <location>
        <begin position="85"/>
        <end position="106"/>
    </location>
</feature>
<keyword evidence="2 6" id="KW-0813">Transport</keyword>
<dbReference type="PRINTS" id="PR00783">
    <property type="entry name" value="MINTRINSICP"/>
</dbReference>
<comment type="caution">
    <text evidence="8">The sequence shown here is derived from an EMBL/GenBank/DDBJ whole genome shotgun (WGS) entry which is preliminary data.</text>
</comment>
<dbReference type="EMBL" id="JAVDBT010000006">
    <property type="protein sequence ID" value="MDQ2066320.1"/>
    <property type="molecule type" value="Genomic_DNA"/>
</dbReference>
<feature type="transmembrane region" description="Helical" evidence="7">
    <location>
        <begin position="7"/>
        <end position="28"/>
    </location>
</feature>
<dbReference type="SUPFAM" id="SSF81338">
    <property type="entry name" value="Aquaporin-like"/>
    <property type="match status" value="1"/>
</dbReference>
<evidence type="ECO:0000313" key="9">
    <source>
        <dbReference type="Proteomes" id="UP001239680"/>
    </source>
</evidence>
<accession>A0ABU0VX33</accession>
<feature type="transmembrane region" description="Helical" evidence="7">
    <location>
        <begin position="193"/>
        <end position="214"/>
    </location>
</feature>
<dbReference type="Proteomes" id="UP001239680">
    <property type="component" value="Unassembled WGS sequence"/>
</dbReference>
<dbReference type="InterPro" id="IPR034294">
    <property type="entry name" value="Aquaporin_transptr"/>
</dbReference>
<gene>
    <name evidence="8" type="ORF">Q9295_08045</name>
</gene>
<name>A0ABU0VX33_9RHOB</name>
<proteinExistence type="inferred from homology"/>
<dbReference type="PANTHER" id="PTHR45724">
    <property type="entry name" value="AQUAPORIN NIP2-1"/>
    <property type="match status" value="1"/>
</dbReference>
<protein>
    <submittedName>
        <fullName evidence="8">Aquaporin</fullName>
    </submittedName>
</protein>
<dbReference type="Pfam" id="PF00230">
    <property type="entry name" value="MIP"/>
    <property type="match status" value="1"/>
</dbReference>
<comment type="subcellular location">
    <subcellularLocation>
        <location evidence="1">Membrane</location>
        <topology evidence="1">Multi-pass membrane protein</topology>
    </subcellularLocation>
</comment>
<feature type="transmembrane region" description="Helical" evidence="7">
    <location>
        <begin position="48"/>
        <end position="73"/>
    </location>
</feature>
<evidence type="ECO:0000313" key="8">
    <source>
        <dbReference type="EMBL" id="MDQ2066320.1"/>
    </source>
</evidence>
<sequence length="222" mass="22733">MLTARKLLAEGIGTGFLAIAAIGAGVMAQGLTSDPGLALLANGIASGLALYIIITVMIPVSGGHVNPVITLTFALRGEFPPGQALAYMAVQICGALIGVALVHAMFDQPLLQWSETIRSGWPLWFAEALATFGLVFVTLGGIAARANVPAIVGAYVAAGYWFTASSAFTNPAITVARVFTEAPGGLRAADLPPYLIAEALGALAAIALGSWLFLPKTPAQSN</sequence>
<dbReference type="Gene3D" id="1.20.1080.10">
    <property type="entry name" value="Glycerol uptake facilitator protein"/>
    <property type="match status" value="2"/>
</dbReference>
<keyword evidence="3 6" id="KW-0812">Transmembrane</keyword>
<evidence type="ECO:0000256" key="7">
    <source>
        <dbReference type="SAM" id="Phobius"/>
    </source>
</evidence>
<keyword evidence="5 7" id="KW-0472">Membrane</keyword>
<dbReference type="InterPro" id="IPR000425">
    <property type="entry name" value="MIP"/>
</dbReference>
<keyword evidence="4 7" id="KW-1133">Transmembrane helix</keyword>
<feature type="transmembrane region" description="Helical" evidence="7">
    <location>
        <begin position="121"/>
        <end position="144"/>
    </location>
</feature>
<evidence type="ECO:0000256" key="6">
    <source>
        <dbReference type="RuleBase" id="RU000477"/>
    </source>
</evidence>
<evidence type="ECO:0000256" key="3">
    <source>
        <dbReference type="ARBA" id="ARBA00022692"/>
    </source>
</evidence>
<comment type="similarity">
    <text evidence="6">Belongs to the MIP/aquaporin (TC 1.A.8) family.</text>
</comment>
<dbReference type="PANTHER" id="PTHR45724:SF13">
    <property type="entry name" value="AQUAPORIN NIP1-1-RELATED"/>
    <property type="match status" value="1"/>
</dbReference>
<evidence type="ECO:0000256" key="1">
    <source>
        <dbReference type="ARBA" id="ARBA00004141"/>
    </source>
</evidence>
<evidence type="ECO:0000256" key="4">
    <source>
        <dbReference type="ARBA" id="ARBA00022989"/>
    </source>
</evidence>
<feature type="transmembrane region" description="Helical" evidence="7">
    <location>
        <begin position="151"/>
        <end position="173"/>
    </location>
</feature>
<dbReference type="InterPro" id="IPR023271">
    <property type="entry name" value="Aquaporin-like"/>
</dbReference>
<organism evidence="8 9">
    <name type="scientific">Pseudogemmobacter lacusdianii</name>
    <dbReference type="NCBI Taxonomy" id="3069608"/>
    <lineage>
        <taxon>Bacteria</taxon>
        <taxon>Pseudomonadati</taxon>
        <taxon>Pseudomonadota</taxon>
        <taxon>Alphaproteobacteria</taxon>
        <taxon>Rhodobacterales</taxon>
        <taxon>Paracoccaceae</taxon>
        <taxon>Pseudogemmobacter</taxon>
    </lineage>
</organism>
<reference evidence="8 9" key="1">
    <citation type="submission" date="2023-08" db="EMBL/GenBank/DDBJ databases">
        <title>Characterization of two Paracoccaceae strains isolated from Phycosphere and proposal of Xinfangfangia lacusdiani sp. nov.</title>
        <authorList>
            <person name="Deng Y."/>
            <person name="Zhang Y.Q."/>
        </authorList>
    </citation>
    <scope>NUCLEOTIDE SEQUENCE [LARGE SCALE GENOMIC DNA]</scope>
    <source>
        <strain evidence="8 9">CPCC 101601</strain>
    </source>
</reference>
<evidence type="ECO:0000256" key="2">
    <source>
        <dbReference type="ARBA" id="ARBA00022448"/>
    </source>
</evidence>
<keyword evidence="9" id="KW-1185">Reference proteome</keyword>
<dbReference type="RefSeq" id="WP_306680019.1">
    <property type="nucleotide sequence ID" value="NZ_JAVDBT010000006.1"/>
</dbReference>
<evidence type="ECO:0000256" key="5">
    <source>
        <dbReference type="ARBA" id="ARBA00023136"/>
    </source>
</evidence>